<gene>
    <name evidence="2" type="ORF">NCTC11868_04253</name>
</gene>
<keyword evidence="2" id="KW-0547">Nucleotide-binding</keyword>
<dbReference type="EMBL" id="UYIT01000009">
    <property type="protein sequence ID" value="VDG94604.1"/>
    <property type="molecule type" value="Genomic_DNA"/>
</dbReference>
<dbReference type="PANTHER" id="PTHR43581">
    <property type="entry name" value="ATP/GTP PHOSPHATASE"/>
    <property type="match status" value="1"/>
</dbReference>
<reference evidence="2 3" key="1">
    <citation type="submission" date="2018-11" db="EMBL/GenBank/DDBJ databases">
        <authorList>
            <consortium name="Pathogen Informatics"/>
        </authorList>
    </citation>
    <scope>NUCLEOTIDE SEQUENCE [LARGE SCALE GENOMIC DNA]</scope>
    <source>
        <strain evidence="2 3">NCTC11868</strain>
    </source>
</reference>
<dbReference type="CDD" id="cd00267">
    <property type="entry name" value="ABC_ATPase"/>
    <property type="match status" value="1"/>
</dbReference>
<feature type="domain" description="AAA+ ATPase" evidence="1">
    <location>
        <begin position="217"/>
        <end position="485"/>
    </location>
</feature>
<dbReference type="InterPro" id="IPR003959">
    <property type="entry name" value="ATPase_AAA_core"/>
</dbReference>
<keyword evidence="2" id="KW-0067">ATP-binding</keyword>
<organism evidence="2 3">
    <name type="scientific">Shigella dysenteriae</name>
    <dbReference type="NCBI Taxonomy" id="622"/>
    <lineage>
        <taxon>Bacteria</taxon>
        <taxon>Pseudomonadati</taxon>
        <taxon>Pseudomonadota</taxon>
        <taxon>Gammaproteobacteria</taxon>
        <taxon>Enterobacterales</taxon>
        <taxon>Enterobacteriaceae</taxon>
        <taxon>Shigella</taxon>
    </lineage>
</organism>
<dbReference type="InterPro" id="IPR003593">
    <property type="entry name" value="AAA+_ATPase"/>
</dbReference>
<dbReference type="SUPFAM" id="SSF52540">
    <property type="entry name" value="P-loop containing nucleoside triphosphate hydrolases"/>
    <property type="match status" value="1"/>
</dbReference>
<protein>
    <submittedName>
        <fullName evidence="2">Predicted ATP-binding protein involved in virulence</fullName>
    </submittedName>
</protein>
<dbReference type="Gene3D" id="3.40.50.300">
    <property type="entry name" value="P-loop containing nucleotide triphosphate hydrolases"/>
    <property type="match status" value="1"/>
</dbReference>
<dbReference type="Proteomes" id="UP000274225">
    <property type="component" value="Unassembled WGS sequence"/>
</dbReference>
<evidence type="ECO:0000259" key="1">
    <source>
        <dbReference type="SMART" id="SM00382"/>
    </source>
</evidence>
<accession>A0A3P6LQN9</accession>
<dbReference type="InterPro" id="IPR027417">
    <property type="entry name" value="P-loop_NTPase"/>
</dbReference>
<proteinExistence type="predicted"/>
<dbReference type="SMART" id="SM00382">
    <property type="entry name" value="AAA"/>
    <property type="match status" value="1"/>
</dbReference>
<dbReference type="AlphaFoldDB" id="A0A3P6LQN9"/>
<evidence type="ECO:0000313" key="3">
    <source>
        <dbReference type="Proteomes" id="UP000274225"/>
    </source>
</evidence>
<dbReference type="PANTHER" id="PTHR43581:SF4">
    <property type="entry name" value="ATP_GTP PHOSPHATASE"/>
    <property type="match status" value="1"/>
</dbReference>
<dbReference type="InterPro" id="IPR051396">
    <property type="entry name" value="Bact_Antivir_Def_Nuclease"/>
</dbReference>
<dbReference type="RefSeq" id="WP_000960487.1">
    <property type="nucleotide sequence ID" value="NZ_CP026805.1"/>
</dbReference>
<sequence length="549" mass="62622">MLVKKNKNYSLYFLITNNQQISDSGNYIKIVPSRSDWNDFGYLSRVEISIFNKKECKDIISLNGYIGFLNSEEERNGKAELIRRVKKKEESNLKDEGFNDYFVMLQDMNNYRRLVRFFGVNESKYILNFINDVVSKKSDASAENLRKKAISSDIFNKSFIRESESYFTFKNAGTVLSGIQYEELGNLSQHIKISYSNKVNEEDVSYVFNFDHEHDLPKRISIIIGENGVGKSQTLREIALAAIKGKDNLVAVVDSNGVSIEERIQISRLIAFSPTNESKCSFPTDKRIKSLIWYKRLTLNRESKSKLNLNDLIVQLARSNDAIGYNQRWNIFVDALSVLNSNNDLVIKCGGENSPFVKLNELNSRGEESRLSLYSEIILSGEPLRLIENKCYPLSSGEISFIKFCVQVCLYIENGTLLLIDEPETHLHPSFINKFMALLDNLLEKTGSSAIIATHSVYLVREVFKEQVTILRRRDDGVIVSEKPRLSTFGANIGNISYFVFGESEPTQILNKVKNNIIAKNMSWDDVESKYSEDLSLNVLTALRNEMGN</sequence>
<dbReference type="Pfam" id="PF13304">
    <property type="entry name" value="AAA_21"/>
    <property type="match status" value="1"/>
</dbReference>
<dbReference type="GO" id="GO:0016887">
    <property type="term" value="F:ATP hydrolysis activity"/>
    <property type="evidence" value="ECO:0007669"/>
    <property type="project" value="InterPro"/>
</dbReference>
<dbReference type="GO" id="GO:0005524">
    <property type="term" value="F:ATP binding"/>
    <property type="evidence" value="ECO:0007669"/>
    <property type="project" value="UniProtKB-KW"/>
</dbReference>
<name>A0A3P6LQN9_SHIDY</name>
<evidence type="ECO:0000313" key="2">
    <source>
        <dbReference type="EMBL" id="VDG94604.1"/>
    </source>
</evidence>